<keyword evidence="4" id="KW-1185">Reference proteome</keyword>
<reference evidence="3 4" key="1">
    <citation type="submission" date="2022-06" db="EMBL/GenBank/DDBJ databases">
        <title>Ideonella sp. NS12-5 Genome sequencing and assembly.</title>
        <authorList>
            <person name="Jung Y."/>
        </authorList>
    </citation>
    <scope>NUCLEOTIDE SEQUENCE [LARGE SCALE GENOMIC DNA]</scope>
    <source>
        <strain evidence="3 4">NS12-5</strain>
    </source>
</reference>
<proteinExistence type="predicted"/>
<evidence type="ECO:0000256" key="1">
    <source>
        <dbReference type="SAM" id="Phobius"/>
    </source>
</evidence>
<feature type="transmembrane region" description="Helical" evidence="1">
    <location>
        <begin position="230"/>
        <end position="255"/>
    </location>
</feature>
<protein>
    <submittedName>
        <fullName evidence="3">TPM domain-containing protein</fullName>
    </submittedName>
</protein>
<comment type="caution">
    <text evidence="3">The sequence shown here is derived from an EMBL/GenBank/DDBJ whole genome shotgun (WGS) entry which is preliminary data.</text>
</comment>
<dbReference type="Pfam" id="PF04536">
    <property type="entry name" value="TPM_phosphatase"/>
    <property type="match status" value="1"/>
</dbReference>
<sequence length="308" mass="31079">MHAAPALRRPARPWLRGLWLAALVLLTAVGWGMARAQSTGLPIPALTARVMDQTGTLTSAQAQALEQKLAAFEQSAGTQIVILIVPTTAPEDIAAYGWRVADQWKIGRKDVGDGVLLLVAKQDRTVRIEVAKTLEGAIPDLAASQIIQGSLVPAFRQGDYAGGLNAAVDQLTARIRGEALPTPAARPARDTGGDWQGLGLFFFVGVPILGSILSGFLGRRTGALLTGLGAGTLAGWLATSWLLGLGAGVVAWILVGVMGSGGRGGSSGGPPIIWGGGGGGSWGGGGDGGGFSSGGGGDFGGGGASGRW</sequence>
<keyword evidence="1" id="KW-0472">Membrane</keyword>
<feature type="transmembrane region" description="Helical" evidence="1">
    <location>
        <begin position="195"/>
        <end position="218"/>
    </location>
</feature>
<dbReference type="RefSeq" id="WP_252771888.1">
    <property type="nucleotide sequence ID" value="NZ_JAMXMC010000014.1"/>
</dbReference>
<gene>
    <name evidence="3" type="ORF">M0L44_19685</name>
</gene>
<name>A0ABT1BTQ2_9BURK</name>
<organism evidence="3 4">
    <name type="scientific">Ideonella oryzae</name>
    <dbReference type="NCBI Taxonomy" id="2937441"/>
    <lineage>
        <taxon>Bacteria</taxon>
        <taxon>Pseudomonadati</taxon>
        <taxon>Pseudomonadota</taxon>
        <taxon>Betaproteobacteria</taxon>
        <taxon>Burkholderiales</taxon>
        <taxon>Sphaerotilaceae</taxon>
        <taxon>Ideonella</taxon>
    </lineage>
</organism>
<dbReference type="PANTHER" id="PTHR30373">
    <property type="entry name" value="UPF0603 PROTEIN YGCG"/>
    <property type="match status" value="1"/>
</dbReference>
<evidence type="ECO:0000259" key="2">
    <source>
        <dbReference type="Pfam" id="PF04536"/>
    </source>
</evidence>
<dbReference type="InterPro" id="IPR007621">
    <property type="entry name" value="TPM_dom"/>
</dbReference>
<feature type="domain" description="TPM" evidence="2">
    <location>
        <begin position="50"/>
        <end position="173"/>
    </location>
</feature>
<dbReference type="PANTHER" id="PTHR30373:SF2">
    <property type="entry name" value="UPF0603 PROTEIN YGCG"/>
    <property type="match status" value="1"/>
</dbReference>
<dbReference type="EMBL" id="JAMXMC010000014">
    <property type="protein sequence ID" value="MCO5978926.1"/>
    <property type="molecule type" value="Genomic_DNA"/>
</dbReference>
<keyword evidence="1" id="KW-0812">Transmembrane</keyword>
<dbReference type="Gene3D" id="3.10.310.50">
    <property type="match status" value="1"/>
</dbReference>
<evidence type="ECO:0000313" key="4">
    <source>
        <dbReference type="Proteomes" id="UP001204851"/>
    </source>
</evidence>
<evidence type="ECO:0000313" key="3">
    <source>
        <dbReference type="EMBL" id="MCO5978926.1"/>
    </source>
</evidence>
<accession>A0ABT1BTQ2</accession>
<keyword evidence="1" id="KW-1133">Transmembrane helix</keyword>
<dbReference type="Proteomes" id="UP001204851">
    <property type="component" value="Unassembled WGS sequence"/>
</dbReference>